<keyword evidence="4" id="KW-0274">FAD</keyword>
<protein>
    <submittedName>
        <fullName evidence="8">Cation diffusion facilitator CzcD-associated flavoprotein CzcO</fullName>
    </submittedName>
</protein>
<comment type="caution">
    <text evidence="8">The sequence shown here is derived from an EMBL/GenBank/DDBJ whole genome shotgun (WGS) entry which is preliminary data.</text>
</comment>
<dbReference type="Gene3D" id="3.50.50.60">
    <property type="entry name" value="FAD/NAD(P)-binding domain"/>
    <property type="match status" value="2"/>
</dbReference>
<proteinExistence type="inferred from homology"/>
<accession>A0A7X5TYT9</accession>
<dbReference type="AlphaFoldDB" id="A0A7X5TYT9"/>
<dbReference type="Pfam" id="PF13738">
    <property type="entry name" value="Pyr_redox_3"/>
    <property type="match status" value="1"/>
</dbReference>
<keyword evidence="6" id="KW-0560">Oxidoreductase</keyword>
<keyword evidence="9" id="KW-1185">Reference proteome</keyword>
<evidence type="ECO:0000313" key="9">
    <source>
        <dbReference type="Proteomes" id="UP000547444"/>
    </source>
</evidence>
<evidence type="ECO:0000256" key="4">
    <source>
        <dbReference type="ARBA" id="ARBA00022827"/>
    </source>
</evidence>
<evidence type="ECO:0000256" key="5">
    <source>
        <dbReference type="ARBA" id="ARBA00022857"/>
    </source>
</evidence>
<dbReference type="InterPro" id="IPR036188">
    <property type="entry name" value="FAD/NAD-bd_sf"/>
</dbReference>
<comment type="similarity">
    <text evidence="2">Belongs to the FAD-binding monooxygenase family.</text>
</comment>
<dbReference type="SUPFAM" id="SSF51905">
    <property type="entry name" value="FAD/NAD(P)-binding domain"/>
    <property type="match status" value="1"/>
</dbReference>
<keyword evidence="7" id="KW-0503">Monooxygenase</keyword>
<gene>
    <name evidence="8" type="ORF">FHU31_002181</name>
</gene>
<evidence type="ECO:0000256" key="1">
    <source>
        <dbReference type="ARBA" id="ARBA00001974"/>
    </source>
</evidence>
<dbReference type="PANTHER" id="PTHR42877:SF4">
    <property type="entry name" value="FAD_NAD(P)-BINDING DOMAIN-CONTAINING PROTEIN-RELATED"/>
    <property type="match status" value="1"/>
</dbReference>
<evidence type="ECO:0000256" key="7">
    <source>
        <dbReference type="ARBA" id="ARBA00023033"/>
    </source>
</evidence>
<keyword evidence="5" id="KW-0521">NADP</keyword>
<dbReference type="GO" id="GO:0004497">
    <property type="term" value="F:monooxygenase activity"/>
    <property type="evidence" value="ECO:0007669"/>
    <property type="project" value="UniProtKB-KW"/>
</dbReference>
<dbReference type="EMBL" id="JAANOW010000001">
    <property type="protein sequence ID" value="NIH95225.1"/>
    <property type="molecule type" value="Genomic_DNA"/>
</dbReference>
<evidence type="ECO:0000256" key="6">
    <source>
        <dbReference type="ARBA" id="ARBA00023002"/>
    </source>
</evidence>
<sequence length="490" mass="54412">MSAVVTRALIIGSGFSGLGMGIALQKQGFKGDDFLILEKADEIGGTWRDNTYPGCACDIPSHMYSFSFEPKPDWTHMWSFQPEIFDYLKGVTAKHGLRRHIRFNTHVDRAHWDEGDARWHVFDKSGQEFIAQFLISGAGGLHIPSIPEVEGADTFTGAMFHSAQWDHRVDLAGKRVAVIGTGASAIQIVPAIIDQVAGLDLYQRTPAWVMPRPNNAFPQWIRKLFTYVPGTRALMRAGIYWIHEGVGFAMTKQPRLLKIGELLGRWNINRSIKDPVLRRKLTPSYTAGCKRILNSDTYYRAIADPKADVLTEGIARMTPTGIVTRDGVEQPADVVVWATGFHVTDSYTYVDIKGAGGEDLVDRWNREGIAAHRGIAVAGMPNLFFLLGPNTALGHNSVVFMIESQIRYVAQAIAAADAAGAKALAPTRRAQDDFNTQLQHDLAGTVFNTGGCQSWYLDAHGVNRTLWGGMTWQYWLATRHFEPAEYEFSQ</sequence>
<evidence type="ECO:0000256" key="3">
    <source>
        <dbReference type="ARBA" id="ARBA00022630"/>
    </source>
</evidence>
<organism evidence="8 9">
    <name type="scientific">Mycolicibacterium fluoranthenivorans</name>
    <dbReference type="NCBI Taxonomy" id="258505"/>
    <lineage>
        <taxon>Bacteria</taxon>
        <taxon>Bacillati</taxon>
        <taxon>Actinomycetota</taxon>
        <taxon>Actinomycetes</taxon>
        <taxon>Mycobacteriales</taxon>
        <taxon>Mycobacteriaceae</taxon>
        <taxon>Mycolicibacterium</taxon>
    </lineage>
</organism>
<dbReference type="PANTHER" id="PTHR42877">
    <property type="entry name" value="L-ORNITHINE N(5)-MONOOXYGENASE-RELATED"/>
    <property type="match status" value="1"/>
</dbReference>
<name>A0A7X5TYT9_9MYCO</name>
<evidence type="ECO:0000313" key="8">
    <source>
        <dbReference type="EMBL" id="NIH95225.1"/>
    </source>
</evidence>
<evidence type="ECO:0000256" key="2">
    <source>
        <dbReference type="ARBA" id="ARBA00010139"/>
    </source>
</evidence>
<dbReference type="InterPro" id="IPR051209">
    <property type="entry name" value="FAD-bind_Monooxygenase_sf"/>
</dbReference>
<dbReference type="Proteomes" id="UP000547444">
    <property type="component" value="Unassembled WGS sequence"/>
</dbReference>
<comment type="cofactor">
    <cofactor evidence="1">
        <name>FAD</name>
        <dbReference type="ChEBI" id="CHEBI:57692"/>
    </cofactor>
</comment>
<keyword evidence="3" id="KW-0285">Flavoprotein</keyword>
<dbReference type="RefSeq" id="WP_167158163.1">
    <property type="nucleotide sequence ID" value="NZ_JAANOW010000001.1"/>
</dbReference>
<dbReference type="FunFam" id="3.50.50.60:FF:000214">
    <property type="entry name" value="PROBABLE MONOOXYGENASE"/>
    <property type="match status" value="1"/>
</dbReference>
<reference evidence="8 9" key="1">
    <citation type="submission" date="2020-03" db="EMBL/GenBank/DDBJ databases">
        <title>Sequencing the genomes of 1000 actinobacteria strains.</title>
        <authorList>
            <person name="Klenk H.-P."/>
        </authorList>
    </citation>
    <scope>NUCLEOTIDE SEQUENCE [LARGE SCALE GENOMIC DNA]</scope>
    <source>
        <strain evidence="8 9">DSM 44556</strain>
    </source>
</reference>